<evidence type="ECO:0000313" key="1">
    <source>
        <dbReference type="EMBL" id="UVQ96820.1"/>
    </source>
</evidence>
<dbReference type="Proteomes" id="UP001060260">
    <property type="component" value="Chromosome"/>
</dbReference>
<dbReference type="AlphaFoldDB" id="A0AA94YC61"/>
<reference evidence="1" key="1">
    <citation type="submission" date="2022-08" db="EMBL/GenBank/DDBJ databases">
        <title>Genome Sequencing of Bacteroides fragilis Group Isolates with Nanopore Technology.</title>
        <authorList>
            <person name="Tisza M.J."/>
            <person name="Smith D."/>
            <person name="Dekker J.P."/>
        </authorList>
    </citation>
    <scope>NUCLEOTIDE SEQUENCE</scope>
    <source>
        <strain evidence="1">BFG-474</strain>
    </source>
</reference>
<accession>A0AA94YC61</accession>
<organism evidence="1 2">
    <name type="scientific">Bacteroides caccae</name>
    <dbReference type="NCBI Taxonomy" id="47678"/>
    <lineage>
        <taxon>Bacteria</taxon>
        <taxon>Pseudomonadati</taxon>
        <taxon>Bacteroidota</taxon>
        <taxon>Bacteroidia</taxon>
        <taxon>Bacteroidales</taxon>
        <taxon>Bacteroidaceae</taxon>
        <taxon>Bacteroides</taxon>
    </lineage>
</organism>
<dbReference type="RefSeq" id="WP_258908793.1">
    <property type="nucleotide sequence ID" value="NZ_CAXSYJ010000012.1"/>
</dbReference>
<evidence type="ECO:0000313" key="2">
    <source>
        <dbReference type="Proteomes" id="UP001060260"/>
    </source>
</evidence>
<proteinExistence type="predicted"/>
<protein>
    <submittedName>
        <fullName evidence="1">Uncharacterized protein</fullName>
    </submittedName>
</protein>
<dbReference type="EMBL" id="CP103166">
    <property type="protein sequence ID" value="UVQ96820.1"/>
    <property type="molecule type" value="Genomic_DNA"/>
</dbReference>
<sequence length="78" mass="8620">MTAVVVLLVIFGIEQKVLNGASKVNGWFKELGTISLGMYVVHILLLGRVRDAVVALLCMIVQFRCTSALSLSFSLYFR</sequence>
<gene>
    <name evidence="1" type="ORF">NXW23_21565</name>
</gene>
<name>A0AA94YC61_9BACE</name>